<sequence>MGLDLYSKIEPYLDFEDEVYTLHRQFMEFVMVNELDNIIDIGCGQGYFLENLRINGKTAFGTDLSLEQIKVCKAKGLEASAIPLEKVEKKYDCATAIFDVLNYMDKEYLETFIKDVSKVLNKNGYFMFDVNSYFGFDEIAQGCITMDLKDKFISIDAIFEDEKLQTNLTLFTKQKNNLFSKEADFIVQEYHSKEFLKNILESNGFNVQEIREFNLHCEEESDKLIFICKKN</sequence>
<dbReference type="SUPFAM" id="SSF53335">
    <property type="entry name" value="S-adenosyl-L-methionine-dependent methyltransferases"/>
    <property type="match status" value="1"/>
</dbReference>
<keyword evidence="1" id="KW-0808">Transferase</keyword>
<accession>A0ABY5E863</accession>
<dbReference type="Pfam" id="PF13489">
    <property type="entry name" value="Methyltransf_23"/>
    <property type="match status" value="1"/>
</dbReference>
<protein>
    <submittedName>
        <fullName evidence="1">Class I SAM-dependent methyltransferase</fullName>
    </submittedName>
</protein>
<name>A0ABY5E863_9BACT</name>
<reference evidence="1" key="1">
    <citation type="submission" date="2022-07" db="EMBL/GenBank/DDBJ databases">
        <title>Arcobacter roscoffensis sp. nov., a marine bacterium isolated from coastal seawater collected from Roscoff, France.</title>
        <authorList>
            <person name="Pascual J."/>
            <person name="Lepeaux C."/>
            <person name="Methner A."/>
            <person name="Overmann J."/>
        </authorList>
    </citation>
    <scope>NUCLEOTIDE SEQUENCE</scope>
    <source>
        <strain evidence="1">ARW1-2F2</strain>
    </source>
</reference>
<evidence type="ECO:0000313" key="2">
    <source>
        <dbReference type="Proteomes" id="UP001060012"/>
    </source>
</evidence>
<dbReference type="PANTHER" id="PTHR43861:SF6">
    <property type="entry name" value="METHYLTRANSFERASE TYPE 11"/>
    <property type="match status" value="1"/>
</dbReference>
<dbReference type="Proteomes" id="UP001060012">
    <property type="component" value="Chromosome"/>
</dbReference>
<dbReference type="Gene3D" id="2.20.25.110">
    <property type="entry name" value="S-adenosyl-L-methionine-dependent methyltransferases"/>
    <property type="match status" value="1"/>
</dbReference>
<gene>
    <name evidence="1" type="ORF">NJU99_02180</name>
</gene>
<dbReference type="GO" id="GO:0032259">
    <property type="term" value="P:methylation"/>
    <property type="evidence" value="ECO:0007669"/>
    <property type="project" value="UniProtKB-KW"/>
</dbReference>
<keyword evidence="2" id="KW-1185">Reference proteome</keyword>
<evidence type="ECO:0000313" key="1">
    <source>
        <dbReference type="EMBL" id="UTJ06920.1"/>
    </source>
</evidence>
<proteinExistence type="predicted"/>
<dbReference type="RefSeq" id="WP_254577099.1">
    <property type="nucleotide sequence ID" value="NZ_CP100595.1"/>
</dbReference>
<dbReference type="PANTHER" id="PTHR43861">
    <property type="entry name" value="TRANS-ACONITATE 2-METHYLTRANSFERASE-RELATED"/>
    <property type="match status" value="1"/>
</dbReference>
<organism evidence="1 2">
    <name type="scientific">Arcobacter roscoffensis</name>
    <dbReference type="NCBI Taxonomy" id="2961520"/>
    <lineage>
        <taxon>Bacteria</taxon>
        <taxon>Pseudomonadati</taxon>
        <taxon>Campylobacterota</taxon>
        <taxon>Epsilonproteobacteria</taxon>
        <taxon>Campylobacterales</taxon>
        <taxon>Arcobacteraceae</taxon>
        <taxon>Arcobacter</taxon>
    </lineage>
</organism>
<dbReference type="Gene3D" id="3.40.50.150">
    <property type="entry name" value="Vaccinia Virus protein VP39"/>
    <property type="match status" value="1"/>
</dbReference>
<dbReference type="InterPro" id="IPR029063">
    <property type="entry name" value="SAM-dependent_MTases_sf"/>
</dbReference>
<keyword evidence="1" id="KW-0489">Methyltransferase</keyword>
<dbReference type="GO" id="GO:0008168">
    <property type="term" value="F:methyltransferase activity"/>
    <property type="evidence" value="ECO:0007669"/>
    <property type="project" value="UniProtKB-KW"/>
</dbReference>
<dbReference type="EMBL" id="CP100595">
    <property type="protein sequence ID" value="UTJ06920.1"/>
    <property type="molecule type" value="Genomic_DNA"/>
</dbReference>